<dbReference type="SUPFAM" id="SSF102400">
    <property type="entry name" value="DNA polymerase III chi subunit"/>
    <property type="match status" value="1"/>
</dbReference>
<sequence>MTDILFYVLAATTIVEQQQFVCRLTEKALSQGKRVYIHTGSRNHAEQLDRQLWEFRDSAFVPHSLVDEQRPVGQSPVHIGWHEAPPEQHDVLINLHHQLPSFFGRFDRLVEVVIQHDAVLEHTRDHFRFLRDRGYPITHQDMRLRT</sequence>
<evidence type="ECO:0000313" key="1">
    <source>
        <dbReference type="EMBL" id="MFK4751963.1"/>
    </source>
</evidence>
<protein>
    <submittedName>
        <fullName evidence="1">DNA polymerase III subunit chi</fullName>
        <ecNumber evidence="1">2.7.7.7</ecNumber>
    </submittedName>
</protein>
<dbReference type="InterPro" id="IPR036768">
    <property type="entry name" value="PolIII_chi_sf"/>
</dbReference>
<name>A0ABW8NG77_9GAMM</name>
<keyword evidence="1" id="KW-0808">Transferase</keyword>
<comment type="caution">
    <text evidence="1">The sequence shown here is derived from an EMBL/GenBank/DDBJ whole genome shotgun (WGS) entry which is preliminary data.</text>
</comment>
<dbReference type="PANTHER" id="PTHR38767:SF1">
    <property type="entry name" value="DNA POLYMERASE III SUBUNIT CHI"/>
    <property type="match status" value="1"/>
</dbReference>
<evidence type="ECO:0000313" key="2">
    <source>
        <dbReference type="Proteomes" id="UP001620597"/>
    </source>
</evidence>
<dbReference type="GO" id="GO:0003887">
    <property type="term" value="F:DNA-directed DNA polymerase activity"/>
    <property type="evidence" value="ECO:0007669"/>
    <property type="project" value="UniProtKB-EC"/>
</dbReference>
<dbReference type="Gene3D" id="3.40.50.10110">
    <property type="entry name" value="DNA polymerase III subunit chi"/>
    <property type="match status" value="1"/>
</dbReference>
<dbReference type="EMBL" id="JBBKTX010000006">
    <property type="protein sequence ID" value="MFK4751963.1"/>
    <property type="molecule type" value="Genomic_DNA"/>
</dbReference>
<dbReference type="EC" id="2.7.7.7" evidence="1"/>
<accession>A0ABW8NG77</accession>
<dbReference type="Pfam" id="PF04364">
    <property type="entry name" value="DNA_pol3_chi"/>
    <property type="match status" value="1"/>
</dbReference>
<dbReference type="RefSeq" id="WP_369854451.1">
    <property type="nucleotide sequence ID" value="NZ_JBBKTX010000006.1"/>
</dbReference>
<dbReference type="InterPro" id="IPR007459">
    <property type="entry name" value="DNA_pol3_chi"/>
</dbReference>
<proteinExistence type="predicted"/>
<keyword evidence="2" id="KW-1185">Reference proteome</keyword>
<dbReference type="PANTHER" id="PTHR38767">
    <property type="entry name" value="DNA POLYMERASE III SUBUNIT CHI"/>
    <property type="match status" value="1"/>
</dbReference>
<gene>
    <name evidence="1" type="ORF">WG929_06025</name>
</gene>
<dbReference type="Proteomes" id="UP001620597">
    <property type="component" value="Unassembled WGS sequence"/>
</dbReference>
<keyword evidence="1" id="KW-0548">Nucleotidyltransferase</keyword>
<organism evidence="1 2">
    <name type="scientific">Oceanobacter antarcticus</name>
    <dbReference type="NCBI Taxonomy" id="3133425"/>
    <lineage>
        <taxon>Bacteria</taxon>
        <taxon>Pseudomonadati</taxon>
        <taxon>Pseudomonadota</taxon>
        <taxon>Gammaproteobacteria</taxon>
        <taxon>Oceanospirillales</taxon>
        <taxon>Oceanospirillaceae</taxon>
        <taxon>Oceanobacter</taxon>
    </lineage>
</organism>
<reference evidence="1 2" key="1">
    <citation type="submission" date="2024-03" db="EMBL/GenBank/DDBJ databases">
        <title>High-quality draft genome sequence of Oceanobacter sp. wDCs-4.</title>
        <authorList>
            <person name="Dong C."/>
        </authorList>
    </citation>
    <scope>NUCLEOTIDE SEQUENCE [LARGE SCALE GENOMIC DNA]</scope>
    <source>
        <strain evidence="2">wDCs-4</strain>
    </source>
</reference>